<dbReference type="AlphaFoldDB" id="A0AAW1NA99"/>
<organism evidence="13 14">
    <name type="scientific">Popillia japonica</name>
    <name type="common">Japanese beetle</name>
    <dbReference type="NCBI Taxonomy" id="7064"/>
    <lineage>
        <taxon>Eukaryota</taxon>
        <taxon>Metazoa</taxon>
        <taxon>Ecdysozoa</taxon>
        <taxon>Arthropoda</taxon>
        <taxon>Hexapoda</taxon>
        <taxon>Insecta</taxon>
        <taxon>Pterygota</taxon>
        <taxon>Neoptera</taxon>
        <taxon>Endopterygota</taxon>
        <taxon>Coleoptera</taxon>
        <taxon>Polyphaga</taxon>
        <taxon>Scarabaeiformia</taxon>
        <taxon>Scarabaeidae</taxon>
        <taxon>Rutelinae</taxon>
        <taxon>Popillia</taxon>
    </lineage>
</organism>
<dbReference type="Proteomes" id="UP001458880">
    <property type="component" value="Unassembled WGS sequence"/>
</dbReference>
<dbReference type="GO" id="GO:0005739">
    <property type="term" value="C:mitochondrion"/>
    <property type="evidence" value="ECO:0007669"/>
    <property type="project" value="UniProtKB-SubCell"/>
</dbReference>
<evidence type="ECO:0000256" key="4">
    <source>
        <dbReference type="ARBA" id="ARBA00007674"/>
    </source>
</evidence>
<dbReference type="EMBL" id="JASPKY010000003">
    <property type="protein sequence ID" value="KAK9758701.1"/>
    <property type="molecule type" value="Genomic_DNA"/>
</dbReference>
<dbReference type="Gene3D" id="1.25.40.10">
    <property type="entry name" value="Tetratricopeptide repeat domain"/>
    <property type="match status" value="1"/>
</dbReference>
<dbReference type="Pfam" id="PF14784">
    <property type="entry name" value="ECSIT_C"/>
    <property type="match status" value="1"/>
</dbReference>
<keyword evidence="8" id="KW-0391">Immunity</keyword>
<dbReference type="PANTHER" id="PTHR13113:SF1">
    <property type="entry name" value="EVOLUTIONARILY CONSERVED SIGNALING INTERMEDIATE IN TOLL PATHWAY, MITOCHONDRIAL"/>
    <property type="match status" value="1"/>
</dbReference>
<dbReference type="GO" id="GO:0005634">
    <property type="term" value="C:nucleus"/>
    <property type="evidence" value="ECO:0007669"/>
    <property type="project" value="UniProtKB-SubCell"/>
</dbReference>
<comment type="subcellular location">
    <subcellularLocation>
        <location evidence="3">Cytoplasm</location>
    </subcellularLocation>
    <subcellularLocation>
        <location evidence="2">Mitochondrion</location>
    </subcellularLocation>
    <subcellularLocation>
        <location evidence="1">Nucleus</location>
    </subcellularLocation>
</comment>
<evidence type="ECO:0000256" key="5">
    <source>
        <dbReference type="ARBA" id="ARBA00019998"/>
    </source>
</evidence>
<evidence type="ECO:0000313" key="13">
    <source>
        <dbReference type="EMBL" id="KAK9758701.1"/>
    </source>
</evidence>
<dbReference type="InterPro" id="IPR029342">
    <property type="entry name" value="ECIST_C"/>
</dbReference>
<keyword evidence="7" id="KW-0399">Innate immunity</keyword>
<gene>
    <name evidence="13" type="ORF">QE152_g571</name>
</gene>
<evidence type="ECO:0000256" key="11">
    <source>
        <dbReference type="ARBA" id="ARBA00023242"/>
    </source>
</evidence>
<dbReference type="Pfam" id="PF06239">
    <property type="entry name" value="ECSIT_N"/>
    <property type="match status" value="1"/>
</dbReference>
<dbReference type="PANTHER" id="PTHR13113">
    <property type="entry name" value="ECSIT EVOLUTIONARILY CONSERVED SIGNALING INTERMEDIATE IN TOLL PATHWAYS"/>
    <property type="match status" value="1"/>
</dbReference>
<evidence type="ECO:0000259" key="12">
    <source>
        <dbReference type="SMART" id="SM01284"/>
    </source>
</evidence>
<evidence type="ECO:0000256" key="1">
    <source>
        <dbReference type="ARBA" id="ARBA00004123"/>
    </source>
</evidence>
<dbReference type="InterPro" id="IPR011990">
    <property type="entry name" value="TPR-like_helical_dom_sf"/>
</dbReference>
<keyword evidence="14" id="KW-1185">Reference proteome</keyword>
<feature type="domain" description="ECSIT C-terminal" evidence="12">
    <location>
        <begin position="247"/>
        <end position="371"/>
    </location>
</feature>
<protein>
    <recommendedName>
        <fullName evidence="5">Evolutionarily conserved signaling intermediate in Toll pathway, mitochondrial</fullName>
    </recommendedName>
</protein>
<evidence type="ECO:0000256" key="6">
    <source>
        <dbReference type="ARBA" id="ARBA00022490"/>
    </source>
</evidence>
<evidence type="ECO:0000256" key="7">
    <source>
        <dbReference type="ARBA" id="ARBA00022588"/>
    </source>
</evidence>
<comment type="caution">
    <text evidence="13">The sequence shown here is derived from an EMBL/GenBank/DDBJ whole genome shotgun (WGS) entry which is preliminary data.</text>
</comment>
<evidence type="ECO:0000256" key="8">
    <source>
        <dbReference type="ARBA" id="ARBA00022859"/>
    </source>
</evidence>
<name>A0AAW1NA99_POPJA</name>
<evidence type="ECO:0000256" key="2">
    <source>
        <dbReference type="ARBA" id="ARBA00004173"/>
    </source>
</evidence>
<keyword evidence="10" id="KW-0496">Mitochondrion</keyword>
<sequence>MMFVTKQLHFLLRYFKNTNVTNEFGTCATPVRKLHLSLLRPCDNTDETKKKREITVTGDFTGLKDKTKDSYLDMIKIFINRDVHRRGHVEFIYSALKNMEAYGVHKDIEVYKALIDVLPKGKFIPQNIFQSEFMHYPKQQQCAVDLLEQMEDNGVMPDPEIEQMLLNIFGRRGHPLRKYWRMMYWMPKFKHLSPWPIPNPLPNDAYELARIAVARICSVDLQSKVTIYQTADISDAIEATWIVSGQSLVQQNLLQHHKQDEPIYVEGSFKIWLRDKLVNYFILRANPNPRLGEEADPDDVSRIKLSIFNCSPVKSTSLANLISVHEQEDGVILAVCATGTSSKNSLLSWIRHLEKDGNPVLAKVPIVFTLKTAGKEVAVPESSNDHDSIEGK</sequence>
<reference evidence="13 14" key="1">
    <citation type="journal article" date="2024" name="BMC Genomics">
        <title>De novo assembly and annotation of Popillia japonica's genome with initial clues to its potential as an invasive pest.</title>
        <authorList>
            <person name="Cucini C."/>
            <person name="Boschi S."/>
            <person name="Funari R."/>
            <person name="Cardaioli E."/>
            <person name="Iannotti N."/>
            <person name="Marturano G."/>
            <person name="Paoli F."/>
            <person name="Bruttini M."/>
            <person name="Carapelli A."/>
            <person name="Frati F."/>
            <person name="Nardi F."/>
        </authorList>
    </citation>
    <scope>NUCLEOTIDE SEQUENCE [LARGE SCALE GENOMIC DNA]</scope>
    <source>
        <strain evidence="13">DMR45628</strain>
    </source>
</reference>
<accession>A0AAW1NA99</accession>
<dbReference type="GO" id="GO:0007178">
    <property type="term" value="P:cell surface receptor protein serine/threonine kinase signaling pathway"/>
    <property type="evidence" value="ECO:0007669"/>
    <property type="project" value="TreeGrafter"/>
</dbReference>
<evidence type="ECO:0000256" key="9">
    <source>
        <dbReference type="ARBA" id="ARBA00022946"/>
    </source>
</evidence>
<dbReference type="SMART" id="SM01284">
    <property type="entry name" value="ECSIT_Cterm"/>
    <property type="match status" value="1"/>
</dbReference>
<keyword evidence="6" id="KW-0963">Cytoplasm</keyword>
<keyword evidence="11" id="KW-0539">Nucleus</keyword>
<evidence type="ECO:0000256" key="3">
    <source>
        <dbReference type="ARBA" id="ARBA00004496"/>
    </source>
</evidence>
<evidence type="ECO:0000256" key="10">
    <source>
        <dbReference type="ARBA" id="ARBA00023128"/>
    </source>
</evidence>
<dbReference type="GO" id="GO:0045087">
    <property type="term" value="P:innate immune response"/>
    <property type="evidence" value="ECO:0007669"/>
    <property type="project" value="UniProtKB-KW"/>
</dbReference>
<evidence type="ECO:0000313" key="14">
    <source>
        <dbReference type="Proteomes" id="UP001458880"/>
    </source>
</evidence>
<comment type="similarity">
    <text evidence="4">Belongs to the ECSIT family.</text>
</comment>
<keyword evidence="9" id="KW-0809">Transit peptide</keyword>
<proteinExistence type="inferred from homology"/>
<dbReference type="InterPro" id="IPR010418">
    <property type="entry name" value="ECSIT"/>
</dbReference>
<dbReference type="InterPro" id="IPR046448">
    <property type="entry name" value="ECSIT_N"/>
</dbReference>